<name>A0ABS9L0V6_9BACT</name>
<dbReference type="RefSeq" id="WP_237877510.1">
    <property type="nucleotide sequence ID" value="NZ_JAKLTR010000049.1"/>
</dbReference>
<dbReference type="EMBL" id="JAKLTR010000049">
    <property type="protein sequence ID" value="MCG2618222.1"/>
    <property type="molecule type" value="Genomic_DNA"/>
</dbReference>
<dbReference type="SUPFAM" id="SSF52309">
    <property type="entry name" value="N-(deoxy)ribosyltransferase-like"/>
    <property type="match status" value="1"/>
</dbReference>
<dbReference type="InterPro" id="IPR022385">
    <property type="entry name" value="Rhs_assc_core"/>
</dbReference>
<protein>
    <recommendedName>
        <fullName evidence="4">RHS repeat-associated core domain-containing protein</fullName>
    </recommendedName>
</protein>
<evidence type="ECO:0000313" key="3">
    <source>
        <dbReference type="Proteomes" id="UP001165367"/>
    </source>
</evidence>
<evidence type="ECO:0000256" key="1">
    <source>
        <dbReference type="SAM" id="MobiDB-lite"/>
    </source>
</evidence>
<dbReference type="Proteomes" id="UP001165367">
    <property type="component" value="Unassembled WGS sequence"/>
</dbReference>
<dbReference type="Gene3D" id="2.180.10.10">
    <property type="entry name" value="RHS repeat-associated core"/>
    <property type="match status" value="1"/>
</dbReference>
<reference evidence="2" key="1">
    <citation type="submission" date="2022-01" db="EMBL/GenBank/DDBJ databases">
        <authorList>
            <person name="Jo J.-H."/>
            <person name="Im W.-T."/>
        </authorList>
    </citation>
    <scope>NUCLEOTIDE SEQUENCE</scope>
    <source>
        <strain evidence="2">NA20</strain>
    </source>
</reference>
<accession>A0ABS9L0V6</accession>
<feature type="region of interest" description="Disordered" evidence="1">
    <location>
        <begin position="85"/>
        <end position="105"/>
    </location>
</feature>
<dbReference type="NCBIfam" id="TIGR03696">
    <property type="entry name" value="Rhs_assc_core"/>
    <property type="match status" value="1"/>
</dbReference>
<evidence type="ECO:0000313" key="2">
    <source>
        <dbReference type="EMBL" id="MCG2618222.1"/>
    </source>
</evidence>
<evidence type="ECO:0008006" key="4">
    <source>
        <dbReference type="Google" id="ProtNLM"/>
    </source>
</evidence>
<gene>
    <name evidence="2" type="ORF">LZZ85_28260</name>
</gene>
<sequence>GLTMAGISSKALAFGGPENKYKFNEGSELANKEFSDGSGLELYETPFRMYDPQIGRFFQIDGMADDYVDWTPYAFSLNNPILFNDPSGLEPEDPPKEKSTAENPTELAPVVVKGNYRNKWNYTDWSIFVDKNKNNDFGKLQEYLVDKGVDEKGITLYNKAIAAIGYRERLAEIEAGWREFVKDALIEGASWAAGGLVMKVGGKLIAFGYREYRIYQKFKAAKAAAGANRAFWSGAGTEAAALERGFQTLGQTRAGQNLIKLTADMPYYPGSQAYNMWARLSTAYAKGAKGTVHVFQNAEQGVGMQSIWRLFEYPALKANPNVTNIVFHY</sequence>
<keyword evidence="3" id="KW-1185">Reference proteome</keyword>
<comment type="caution">
    <text evidence="2">The sequence shown here is derived from an EMBL/GenBank/DDBJ whole genome shotgun (WGS) entry which is preliminary data.</text>
</comment>
<organism evidence="2 3">
    <name type="scientific">Terrimonas ginsenosidimutans</name>
    <dbReference type="NCBI Taxonomy" id="2908004"/>
    <lineage>
        <taxon>Bacteria</taxon>
        <taxon>Pseudomonadati</taxon>
        <taxon>Bacteroidota</taxon>
        <taxon>Chitinophagia</taxon>
        <taxon>Chitinophagales</taxon>
        <taxon>Chitinophagaceae</taxon>
        <taxon>Terrimonas</taxon>
    </lineage>
</organism>
<proteinExistence type="predicted"/>
<feature type="non-terminal residue" evidence="2">
    <location>
        <position position="1"/>
    </location>
</feature>